<dbReference type="Gene3D" id="1.20.120.330">
    <property type="entry name" value="Nucleotidyltransferases domain 2"/>
    <property type="match status" value="1"/>
</dbReference>
<organism evidence="2 3">
    <name type="scientific">Sedimentibacter hydroxybenzoicus DSM 7310</name>
    <dbReference type="NCBI Taxonomy" id="1123245"/>
    <lineage>
        <taxon>Bacteria</taxon>
        <taxon>Bacillati</taxon>
        <taxon>Bacillota</taxon>
        <taxon>Tissierellia</taxon>
        <taxon>Sedimentibacter</taxon>
    </lineage>
</organism>
<reference evidence="2" key="1">
    <citation type="submission" date="2020-07" db="EMBL/GenBank/DDBJ databases">
        <title>Genomic analysis of a strain of Sedimentibacter Hydroxybenzoicus DSM7310.</title>
        <authorList>
            <person name="Ma S."/>
        </authorList>
    </citation>
    <scope>NUCLEOTIDE SEQUENCE</scope>
    <source>
        <strain evidence="2">DSM 7310</strain>
    </source>
</reference>
<comment type="caution">
    <text evidence="2">The sequence shown here is derived from an EMBL/GenBank/DDBJ whole genome shotgun (WGS) entry which is preliminary data.</text>
</comment>
<dbReference type="EMBL" id="JACBNQ010000014">
    <property type="protein sequence ID" value="NYB74916.1"/>
    <property type="molecule type" value="Genomic_DNA"/>
</dbReference>
<dbReference type="SMART" id="SM00748">
    <property type="entry name" value="HEPN"/>
    <property type="match status" value="1"/>
</dbReference>
<accession>A0A974GX56</accession>
<dbReference type="AlphaFoldDB" id="A0A974GX56"/>
<evidence type="ECO:0000313" key="3">
    <source>
        <dbReference type="Proteomes" id="UP000611629"/>
    </source>
</evidence>
<evidence type="ECO:0000259" key="1">
    <source>
        <dbReference type="PROSITE" id="PS50910"/>
    </source>
</evidence>
<sequence>MATYLEIAENEYKFLIETLEIGDYANVAYKSQQASEKYLKHLVEIKGEPSKNVRELLHTHSLQSLYRYLKNTLDIEIELDISELSLLTSLYYDVRYPNINYFIPDKREAMLYIEITKEIRRKVLAIIEE</sequence>
<dbReference type="PROSITE" id="PS50910">
    <property type="entry name" value="HEPN"/>
    <property type="match status" value="1"/>
</dbReference>
<evidence type="ECO:0000313" key="2">
    <source>
        <dbReference type="EMBL" id="NYB74916.1"/>
    </source>
</evidence>
<gene>
    <name evidence="2" type="ORF">HZF24_12280</name>
</gene>
<dbReference type="SUPFAM" id="SSF81593">
    <property type="entry name" value="Nucleotidyltransferase substrate binding subunit/domain"/>
    <property type="match status" value="1"/>
</dbReference>
<keyword evidence="3" id="KW-1185">Reference proteome</keyword>
<dbReference type="Pfam" id="PF05168">
    <property type="entry name" value="HEPN"/>
    <property type="match status" value="1"/>
</dbReference>
<name>A0A974GX56_SEDHY</name>
<dbReference type="Proteomes" id="UP000611629">
    <property type="component" value="Unassembled WGS sequence"/>
</dbReference>
<feature type="domain" description="HEPN" evidence="1">
    <location>
        <begin position="5"/>
        <end position="119"/>
    </location>
</feature>
<dbReference type="RefSeq" id="WP_179238621.1">
    <property type="nucleotide sequence ID" value="NZ_JACBNQ010000014.1"/>
</dbReference>
<dbReference type="InterPro" id="IPR007842">
    <property type="entry name" value="HEPN_dom"/>
</dbReference>
<protein>
    <submittedName>
        <fullName evidence="2">HEPN domain-containing protein</fullName>
    </submittedName>
</protein>
<proteinExistence type="predicted"/>